<dbReference type="RefSeq" id="WP_100458029.1">
    <property type="nucleotide sequence ID" value="NZ_UHID01000006.1"/>
</dbReference>
<dbReference type="GeneID" id="95073441"/>
<accession>A0A380NYZ4</accession>
<dbReference type="EMBL" id="UHID01000006">
    <property type="protein sequence ID" value="SUP57402.1"/>
    <property type="molecule type" value="Genomic_DNA"/>
</dbReference>
<protein>
    <recommendedName>
        <fullName evidence="3">Bacterial Pleckstrin homology domain-containing protein</fullName>
    </recommendedName>
</protein>
<proteinExistence type="predicted"/>
<organism evidence="1 2">
    <name type="scientific">Streptomyces griseus</name>
    <dbReference type="NCBI Taxonomy" id="1911"/>
    <lineage>
        <taxon>Bacteria</taxon>
        <taxon>Bacillati</taxon>
        <taxon>Actinomycetota</taxon>
        <taxon>Actinomycetes</taxon>
        <taxon>Kitasatosporales</taxon>
        <taxon>Streptomycetaceae</taxon>
        <taxon>Streptomyces</taxon>
    </lineage>
</organism>
<dbReference type="Proteomes" id="UP000254150">
    <property type="component" value="Unassembled WGS sequence"/>
</dbReference>
<reference evidence="1 2" key="1">
    <citation type="submission" date="2018-06" db="EMBL/GenBank/DDBJ databases">
        <authorList>
            <consortium name="Pathogen Informatics"/>
            <person name="Doyle S."/>
        </authorList>
    </citation>
    <scope>NUCLEOTIDE SEQUENCE [LARGE SCALE GENOMIC DNA]</scope>
    <source>
        <strain evidence="1 2">NCTC7807</strain>
    </source>
</reference>
<evidence type="ECO:0008006" key="3">
    <source>
        <dbReference type="Google" id="ProtNLM"/>
    </source>
</evidence>
<evidence type="ECO:0000313" key="1">
    <source>
        <dbReference type="EMBL" id="SUP57402.1"/>
    </source>
</evidence>
<dbReference type="AlphaFoldDB" id="A0A380NYZ4"/>
<evidence type="ECO:0000313" key="2">
    <source>
        <dbReference type="Proteomes" id="UP000254150"/>
    </source>
</evidence>
<gene>
    <name evidence="1" type="ORF">NCTC7807_03154</name>
</gene>
<sequence length="123" mass="13530">MALMKISGTDLTVTFSGWERMWLKRDKVTVPLAALRRVEPVRDPLREAHGTRSGIQVSGFAKVGTWGLVKGPRQLVAAYRGSPGLHVRLDRAAASADFDELVLSADDADRLAEELSHHLGKNR</sequence>
<name>A0A380NYZ4_STRGR</name>